<dbReference type="Gene3D" id="4.10.240.10">
    <property type="entry name" value="Zn(2)-C6 fungal-type DNA-binding domain"/>
    <property type="match status" value="1"/>
</dbReference>
<dbReference type="SMART" id="SM00066">
    <property type="entry name" value="GAL4"/>
    <property type="match status" value="1"/>
</dbReference>
<keyword evidence="1" id="KW-0539">Nucleus</keyword>
<proteinExistence type="predicted"/>
<reference evidence="4 5" key="1">
    <citation type="journal article" date="2018" name="IMA Fungus">
        <title>IMA Genome-F 9: Draft genome sequence of Annulohypoxylon stygium, Aspergillus mulundensis, Berkeleyomyces basicola (syn. Thielaviopsis basicola), Ceratocystis smalleyi, two Cercospora beticola strains, Coleophoma cylindrospora, Fusarium fracticaudum, Phialophora cf. hyalina, and Morchella septimelata.</title>
        <authorList>
            <person name="Wingfield B.D."/>
            <person name="Bills G.F."/>
            <person name="Dong Y."/>
            <person name="Huang W."/>
            <person name="Nel W.J."/>
            <person name="Swalarsk-Parry B.S."/>
            <person name="Vaghefi N."/>
            <person name="Wilken P.M."/>
            <person name="An Z."/>
            <person name="de Beer Z.W."/>
            <person name="De Vos L."/>
            <person name="Chen L."/>
            <person name="Duong T.A."/>
            <person name="Gao Y."/>
            <person name="Hammerbacher A."/>
            <person name="Kikkert J.R."/>
            <person name="Li Y."/>
            <person name="Li H."/>
            <person name="Li K."/>
            <person name="Li Q."/>
            <person name="Liu X."/>
            <person name="Ma X."/>
            <person name="Naidoo K."/>
            <person name="Pethybridge S.J."/>
            <person name="Sun J."/>
            <person name="Steenkamp E.T."/>
            <person name="van der Nest M.A."/>
            <person name="van Wyk S."/>
            <person name="Wingfield M.J."/>
            <person name="Xiong C."/>
            <person name="Yue Q."/>
            <person name="Zhang X."/>
        </authorList>
    </citation>
    <scope>NUCLEOTIDE SEQUENCE [LARGE SCALE GENOMIC DNA]</scope>
    <source>
        <strain evidence="4 5">BP6252</strain>
    </source>
</reference>
<dbReference type="GO" id="GO:0008270">
    <property type="term" value="F:zinc ion binding"/>
    <property type="evidence" value="ECO:0007669"/>
    <property type="project" value="InterPro"/>
</dbReference>
<dbReference type="PANTHER" id="PTHR47784">
    <property type="entry name" value="STEROL UPTAKE CONTROL PROTEIN 2"/>
    <property type="match status" value="1"/>
</dbReference>
<organism evidence="4 5">
    <name type="scientific">Coleophoma cylindrospora</name>
    <dbReference type="NCBI Taxonomy" id="1849047"/>
    <lineage>
        <taxon>Eukaryota</taxon>
        <taxon>Fungi</taxon>
        <taxon>Dikarya</taxon>
        <taxon>Ascomycota</taxon>
        <taxon>Pezizomycotina</taxon>
        <taxon>Leotiomycetes</taxon>
        <taxon>Helotiales</taxon>
        <taxon>Dermateaceae</taxon>
        <taxon>Coleophoma</taxon>
    </lineage>
</organism>
<feature type="region of interest" description="Disordered" evidence="2">
    <location>
        <begin position="104"/>
        <end position="159"/>
    </location>
</feature>
<keyword evidence="5" id="KW-1185">Reference proteome</keyword>
<feature type="compositionally biased region" description="Polar residues" evidence="2">
    <location>
        <begin position="131"/>
        <end position="140"/>
    </location>
</feature>
<dbReference type="Proteomes" id="UP000256645">
    <property type="component" value="Unassembled WGS sequence"/>
</dbReference>
<sequence>MRRDQVRVRCGEALRPGDSQATPSPDDAVDAMGRLKLLQRHCSRAIRCVGASMRLRRAEQGSPAGTGTAQQKSRNGCTECKRRHIKCDESKPQCVNCTTSNKGDCTYPSKPSRTPKGRVSDSRSPAGEHSASVTTPQIAPSESPGGGHSTPLDPHPVSALSEPVNITHLELFYHFSLDSGSAFFAENLPKDFCPGLIHRALGAPFLLYELLAVSALHLSFEKPDKAQFYREQAAKLQTDALRLYNEMVFDINEDNLVSAFVFAGMLGLHFFCDVFVTPPSDLGAFLDQLVQSIRLLQGVRAVFSGRWSIIANSYIKPLLQETEASNQDYTDEIVERLDELAVAMNRSAGLNPTQADVIDKAIRSLILVYRTQMVPGLRDGNGNPRMVTFWPVMISVEFTNLLAERKPEAIIVLAYFSILLHKWRKWWTIGASGQFLLSAVDLFLGKTWEDWLVLPKSIIYGTTSRAVGQDE</sequence>
<evidence type="ECO:0000313" key="4">
    <source>
        <dbReference type="EMBL" id="RDW64602.1"/>
    </source>
</evidence>
<dbReference type="Pfam" id="PF00172">
    <property type="entry name" value="Zn_clus"/>
    <property type="match status" value="1"/>
</dbReference>
<dbReference type="SUPFAM" id="SSF57701">
    <property type="entry name" value="Zn2/Cys6 DNA-binding domain"/>
    <property type="match status" value="1"/>
</dbReference>
<evidence type="ECO:0000259" key="3">
    <source>
        <dbReference type="PROSITE" id="PS50048"/>
    </source>
</evidence>
<dbReference type="CDD" id="cd00067">
    <property type="entry name" value="GAL4"/>
    <property type="match status" value="1"/>
</dbReference>
<evidence type="ECO:0000256" key="1">
    <source>
        <dbReference type="ARBA" id="ARBA00023242"/>
    </source>
</evidence>
<dbReference type="PROSITE" id="PS50048">
    <property type="entry name" value="ZN2_CY6_FUNGAL_2"/>
    <property type="match status" value="1"/>
</dbReference>
<dbReference type="InterPro" id="IPR053157">
    <property type="entry name" value="Sterol_Uptake_Regulator"/>
</dbReference>
<dbReference type="InterPro" id="IPR001138">
    <property type="entry name" value="Zn2Cys6_DnaBD"/>
</dbReference>
<dbReference type="InterPro" id="IPR036864">
    <property type="entry name" value="Zn2-C6_fun-type_DNA-bd_sf"/>
</dbReference>
<dbReference type="OrthoDB" id="4937900at2759"/>
<dbReference type="EMBL" id="PDLM01000012">
    <property type="protein sequence ID" value="RDW64602.1"/>
    <property type="molecule type" value="Genomic_DNA"/>
</dbReference>
<feature type="domain" description="Zn(2)-C6 fungal-type" evidence="3">
    <location>
        <begin position="76"/>
        <end position="107"/>
    </location>
</feature>
<name>A0A3D8QS33_9HELO</name>
<gene>
    <name evidence="4" type="ORF">BP6252_10253</name>
</gene>
<dbReference type="PANTHER" id="PTHR47784:SF4">
    <property type="entry name" value="ZN(II)2CYS6 TRANSCRIPTION FACTOR (EUROFUNG)"/>
    <property type="match status" value="1"/>
</dbReference>
<dbReference type="PROSITE" id="PS00463">
    <property type="entry name" value="ZN2_CY6_FUNGAL_1"/>
    <property type="match status" value="1"/>
</dbReference>
<comment type="caution">
    <text evidence="4">The sequence shown here is derived from an EMBL/GenBank/DDBJ whole genome shotgun (WGS) entry which is preliminary data.</text>
</comment>
<dbReference type="STRING" id="1849047.A0A3D8QS33"/>
<dbReference type="GO" id="GO:0001228">
    <property type="term" value="F:DNA-binding transcription activator activity, RNA polymerase II-specific"/>
    <property type="evidence" value="ECO:0007669"/>
    <property type="project" value="TreeGrafter"/>
</dbReference>
<evidence type="ECO:0000313" key="5">
    <source>
        <dbReference type="Proteomes" id="UP000256645"/>
    </source>
</evidence>
<protein>
    <recommendedName>
        <fullName evidence="3">Zn(2)-C6 fungal-type domain-containing protein</fullName>
    </recommendedName>
</protein>
<evidence type="ECO:0000256" key="2">
    <source>
        <dbReference type="SAM" id="MobiDB-lite"/>
    </source>
</evidence>
<accession>A0A3D8QS33</accession>
<dbReference type="AlphaFoldDB" id="A0A3D8QS33"/>